<dbReference type="Proteomes" id="UP001470230">
    <property type="component" value="Unassembled WGS sequence"/>
</dbReference>
<sequence>MFRIINTIIGLSVAIMLNQENLALQRLGSHDLELFFGHMRLMCFNDHTFENALRVAARAIIVRKYCEDVEFPMKINKRVNTAGIVLTSDINNQNDFDFDCAKIVSIIWDLMRGNTIDNKNLEDMTKMINSYTKTILKLNIKQVKMPHVMSGWNPSCRLNALNYTISTLPLPHSKSSLGFYITRGNKNKIARNEESLLNWCLQILAILSGFNYEEKGFDGFNIPFSYNICKEKDRKKVTNYFIKLQKKEDLESQPENNEESAEKELFDVTKEEYENIKKEKRKRVREETTELTDPYQITDSSLVDDEYLVDNTINEIIAKNPDAKSSSQNIQFEHQIKTLIDDEKLLMHIKSAKKKESLNCDIKNDLFSAIDLIISSMNQKGVPNYQQYLDSNLIPLLSNNDPSNSFEIGSEINEDNENESAINEYSFLNEDPNLDDE</sequence>
<protein>
    <recommendedName>
        <fullName evidence="3">Initiator binding domain-containing protein</fullName>
    </recommendedName>
</protein>
<evidence type="ECO:0000313" key="1">
    <source>
        <dbReference type="EMBL" id="KAK8850031.1"/>
    </source>
</evidence>
<comment type="caution">
    <text evidence="1">The sequence shown here is derived from an EMBL/GenBank/DDBJ whole genome shotgun (WGS) entry which is preliminary data.</text>
</comment>
<reference evidence="1 2" key="1">
    <citation type="submission" date="2024-04" db="EMBL/GenBank/DDBJ databases">
        <title>Tritrichomonas musculus Genome.</title>
        <authorList>
            <person name="Alves-Ferreira E."/>
            <person name="Grigg M."/>
            <person name="Lorenzi H."/>
            <person name="Galac M."/>
        </authorList>
    </citation>
    <scope>NUCLEOTIDE SEQUENCE [LARGE SCALE GENOMIC DNA]</scope>
    <source>
        <strain evidence="1 2">EAF2021</strain>
    </source>
</reference>
<proteinExistence type="predicted"/>
<accession>A0ABR2HPJ4</accession>
<keyword evidence="2" id="KW-1185">Reference proteome</keyword>
<gene>
    <name evidence="1" type="ORF">M9Y10_018142</name>
</gene>
<organism evidence="1 2">
    <name type="scientific">Tritrichomonas musculus</name>
    <dbReference type="NCBI Taxonomy" id="1915356"/>
    <lineage>
        <taxon>Eukaryota</taxon>
        <taxon>Metamonada</taxon>
        <taxon>Parabasalia</taxon>
        <taxon>Tritrichomonadida</taxon>
        <taxon>Tritrichomonadidae</taxon>
        <taxon>Tritrichomonas</taxon>
    </lineage>
</organism>
<name>A0ABR2HPJ4_9EUKA</name>
<dbReference type="EMBL" id="JAPFFF010000024">
    <property type="protein sequence ID" value="KAK8850031.1"/>
    <property type="molecule type" value="Genomic_DNA"/>
</dbReference>
<evidence type="ECO:0008006" key="3">
    <source>
        <dbReference type="Google" id="ProtNLM"/>
    </source>
</evidence>
<evidence type="ECO:0000313" key="2">
    <source>
        <dbReference type="Proteomes" id="UP001470230"/>
    </source>
</evidence>